<dbReference type="EnsemblPlants" id="AUR62007798-RA">
    <property type="protein sequence ID" value="AUR62007798-RA:cds"/>
    <property type="gene ID" value="AUR62007798"/>
</dbReference>
<reference evidence="2" key="1">
    <citation type="journal article" date="2017" name="Nature">
        <title>The genome of Chenopodium quinoa.</title>
        <authorList>
            <person name="Jarvis D.E."/>
            <person name="Ho Y.S."/>
            <person name="Lightfoot D.J."/>
            <person name="Schmoeckel S.M."/>
            <person name="Li B."/>
            <person name="Borm T.J.A."/>
            <person name="Ohyanagi H."/>
            <person name="Mineta K."/>
            <person name="Michell C.T."/>
            <person name="Saber N."/>
            <person name="Kharbatia N.M."/>
            <person name="Rupper R.R."/>
            <person name="Sharp A.R."/>
            <person name="Dally N."/>
            <person name="Boughton B.A."/>
            <person name="Woo Y.H."/>
            <person name="Gao G."/>
            <person name="Schijlen E.G.W.M."/>
            <person name="Guo X."/>
            <person name="Momin A.A."/>
            <person name="Negrao S."/>
            <person name="Al-Babili S."/>
            <person name="Gehring C."/>
            <person name="Roessner U."/>
            <person name="Jung C."/>
            <person name="Murphy K."/>
            <person name="Arold S.T."/>
            <person name="Gojobori T."/>
            <person name="van der Linden C.G."/>
            <person name="van Loo E.N."/>
            <person name="Jellen E.N."/>
            <person name="Maughan P.J."/>
            <person name="Tester M."/>
        </authorList>
    </citation>
    <scope>NUCLEOTIDE SEQUENCE [LARGE SCALE GENOMIC DNA]</scope>
    <source>
        <strain evidence="2">cv. PI 614886</strain>
    </source>
</reference>
<accession>A0A803L7F9</accession>
<proteinExistence type="predicted"/>
<protein>
    <recommendedName>
        <fullName evidence="1">FBD domain-containing protein</fullName>
    </recommendedName>
</protein>
<keyword evidence="3" id="KW-1185">Reference proteome</keyword>
<evidence type="ECO:0000313" key="3">
    <source>
        <dbReference type="Proteomes" id="UP000596660"/>
    </source>
</evidence>
<dbReference type="Proteomes" id="UP000596660">
    <property type="component" value="Unplaced"/>
</dbReference>
<sequence>MLPLPFTHVRNLRVTNIDSCKDLSYAVGILRCCPNVEKLQISVKISENTADSAEDKWSCNLSSKFLQLRSIDVRLNSGSAEELKLVEFLLACSPVLQTFNLEIVKELDVDVKMKMSKKLMQFHMAFSDITVFLIFMKGKCDYNDENF</sequence>
<feature type="domain" description="FBD" evidence="1">
    <location>
        <begin position="58"/>
        <end position="134"/>
    </location>
</feature>
<dbReference type="AlphaFoldDB" id="A0A803L7F9"/>
<dbReference type="Gene3D" id="3.80.10.10">
    <property type="entry name" value="Ribonuclease Inhibitor"/>
    <property type="match status" value="1"/>
</dbReference>
<dbReference type="Gramene" id="AUR62007798-RA">
    <property type="protein sequence ID" value="AUR62007798-RA:cds"/>
    <property type="gene ID" value="AUR62007798"/>
</dbReference>
<reference evidence="2" key="2">
    <citation type="submission" date="2021-03" db="UniProtKB">
        <authorList>
            <consortium name="EnsemblPlants"/>
        </authorList>
    </citation>
    <scope>IDENTIFICATION</scope>
</reference>
<dbReference type="SMART" id="SM00579">
    <property type="entry name" value="FBD"/>
    <property type="match status" value="1"/>
</dbReference>
<organism evidence="2 3">
    <name type="scientific">Chenopodium quinoa</name>
    <name type="common">Quinoa</name>
    <dbReference type="NCBI Taxonomy" id="63459"/>
    <lineage>
        <taxon>Eukaryota</taxon>
        <taxon>Viridiplantae</taxon>
        <taxon>Streptophyta</taxon>
        <taxon>Embryophyta</taxon>
        <taxon>Tracheophyta</taxon>
        <taxon>Spermatophyta</taxon>
        <taxon>Magnoliopsida</taxon>
        <taxon>eudicotyledons</taxon>
        <taxon>Gunneridae</taxon>
        <taxon>Pentapetalae</taxon>
        <taxon>Caryophyllales</taxon>
        <taxon>Chenopodiaceae</taxon>
        <taxon>Chenopodioideae</taxon>
        <taxon>Atripliceae</taxon>
        <taxon>Chenopodium</taxon>
    </lineage>
</organism>
<dbReference type="InterPro" id="IPR006566">
    <property type="entry name" value="FBD"/>
</dbReference>
<dbReference type="Pfam" id="PF23622">
    <property type="entry name" value="LRR_At1g61320_AtMIF1"/>
    <property type="match status" value="1"/>
</dbReference>
<evidence type="ECO:0000259" key="1">
    <source>
        <dbReference type="SMART" id="SM00579"/>
    </source>
</evidence>
<dbReference type="InterPro" id="IPR055357">
    <property type="entry name" value="LRR_At1g61320_AtMIF1"/>
</dbReference>
<evidence type="ECO:0000313" key="2">
    <source>
        <dbReference type="EnsemblPlants" id="AUR62007798-RA:cds"/>
    </source>
</evidence>
<dbReference type="SUPFAM" id="SSF52047">
    <property type="entry name" value="RNI-like"/>
    <property type="match status" value="1"/>
</dbReference>
<dbReference type="InterPro" id="IPR032675">
    <property type="entry name" value="LRR_dom_sf"/>
</dbReference>
<name>A0A803L7F9_CHEQI</name>